<evidence type="ECO:0000313" key="14">
    <source>
        <dbReference type="EMBL" id="KKY38427.1"/>
    </source>
</evidence>
<dbReference type="GO" id="GO:0046872">
    <property type="term" value="F:metal ion binding"/>
    <property type="evidence" value="ECO:0007669"/>
    <property type="project" value="UniProtKB-UniRule"/>
</dbReference>
<feature type="transmembrane region" description="Helical" evidence="11">
    <location>
        <begin position="188"/>
        <end position="218"/>
    </location>
</feature>
<keyword evidence="4" id="KW-0964">Secreted</keyword>
<dbReference type="InterPro" id="IPR036812">
    <property type="entry name" value="NAD(P)_OxRdtase_dom_sf"/>
</dbReference>
<evidence type="ECO:0000256" key="12">
    <source>
        <dbReference type="SAM" id="SignalP"/>
    </source>
</evidence>
<keyword evidence="11" id="KW-0472">Membrane</keyword>
<keyword evidence="11" id="KW-0812">Transmembrane</keyword>
<evidence type="ECO:0000256" key="11">
    <source>
        <dbReference type="SAM" id="Phobius"/>
    </source>
</evidence>
<dbReference type="Gene3D" id="3.20.20.100">
    <property type="entry name" value="NADP-dependent oxidoreductase domain"/>
    <property type="match status" value="1"/>
</dbReference>
<keyword evidence="6 12" id="KW-0732">Signal</keyword>
<keyword evidence="15" id="KW-1185">Reference proteome</keyword>
<keyword evidence="10" id="KW-0349">Heme</keyword>
<dbReference type="OrthoDB" id="686384at2759"/>
<dbReference type="GO" id="GO:0016491">
    <property type="term" value="F:oxidoreductase activity"/>
    <property type="evidence" value="ECO:0007669"/>
    <property type="project" value="UniProtKB-KW"/>
</dbReference>
<name>A0A0G2FW62_9PEZI</name>
<dbReference type="Pfam" id="PF00248">
    <property type="entry name" value="Aldo_ket_red"/>
    <property type="match status" value="1"/>
</dbReference>
<dbReference type="SUPFAM" id="SSF51430">
    <property type="entry name" value="NAD(P)-linked oxidoreductase"/>
    <property type="match status" value="1"/>
</dbReference>
<dbReference type="Proteomes" id="UP000034680">
    <property type="component" value="Unassembled WGS sequence"/>
</dbReference>
<dbReference type="GO" id="GO:0098552">
    <property type="term" value="C:side of membrane"/>
    <property type="evidence" value="ECO:0007669"/>
    <property type="project" value="UniProtKB-KW"/>
</dbReference>
<dbReference type="STRING" id="1214573.A0A0G2FW62"/>
<comment type="subcellular location">
    <subcellularLocation>
        <location evidence="1">Membrane</location>
        <topology evidence="1">Lipid-anchor</topology>
        <topology evidence="1">GPI-anchor</topology>
    </subcellularLocation>
    <subcellularLocation>
        <location evidence="2">Secreted</location>
    </subcellularLocation>
</comment>
<evidence type="ECO:0000256" key="4">
    <source>
        <dbReference type="ARBA" id="ARBA00022525"/>
    </source>
</evidence>
<feature type="domain" description="CFEM" evidence="13">
    <location>
        <begin position="21"/>
        <end position="133"/>
    </location>
</feature>
<feature type="transmembrane region" description="Helical" evidence="11">
    <location>
        <begin position="308"/>
        <end position="330"/>
    </location>
</feature>
<feature type="binding site" description="axial binding residue" evidence="10">
    <location>
        <position position="67"/>
    </location>
    <ligand>
        <name>heme</name>
        <dbReference type="ChEBI" id="CHEBI:30413"/>
    </ligand>
    <ligandPart>
        <name>Fe</name>
        <dbReference type="ChEBI" id="CHEBI:18248"/>
    </ligandPart>
</feature>
<dbReference type="InterPro" id="IPR049326">
    <property type="entry name" value="Rhodopsin_dom_fungi"/>
</dbReference>
<reference evidence="14 15" key="1">
    <citation type="submission" date="2015-05" db="EMBL/GenBank/DDBJ databases">
        <title>Distinctive expansion of gene families associated with plant cell wall degradation and secondary metabolism in the genomes of grapevine trunk pathogens.</title>
        <authorList>
            <person name="Lawrence D.P."/>
            <person name="Travadon R."/>
            <person name="Rolshausen P.E."/>
            <person name="Baumgartner K."/>
        </authorList>
    </citation>
    <scope>NUCLEOTIDE SEQUENCE [LARGE SCALE GENOMIC DNA]</scope>
    <source>
        <strain evidence="14">DA912</strain>
    </source>
</reference>
<comment type="caution">
    <text evidence="10">Lacks conserved residue(s) required for the propagation of feature annotation.</text>
</comment>
<evidence type="ECO:0000256" key="2">
    <source>
        <dbReference type="ARBA" id="ARBA00004613"/>
    </source>
</evidence>
<comment type="caution">
    <text evidence="14">The sequence shown here is derived from an EMBL/GenBank/DDBJ whole genome shotgun (WGS) entry which is preliminary data.</text>
</comment>
<evidence type="ECO:0000313" key="15">
    <source>
        <dbReference type="Proteomes" id="UP000034680"/>
    </source>
</evidence>
<comment type="similarity">
    <text evidence="3">Belongs to the RBT5 family.</text>
</comment>
<dbReference type="PROSITE" id="PS52012">
    <property type="entry name" value="CFEM"/>
    <property type="match status" value="1"/>
</dbReference>
<feature type="transmembrane region" description="Helical" evidence="11">
    <location>
        <begin position="119"/>
        <end position="138"/>
    </location>
</feature>
<evidence type="ECO:0000256" key="9">
    <source>
        <dbReference type="ARBA" id="ARBA00023288"/>
    </source>
</evidence>
<keyword evidence="8 10" id="KW-1015">Disulfide bond</keyword>
<keyword evidence="5" id="KW-0336">GPI-anchor</keyword>
<feature type="transmembrane region" description="Helical" evidence="11">
    <location>
        <begin position="276"/>
        <end position="296"/>
    </location>
</feature>
<keyword evidence="7" id="KW-0560">Oxidoreductase</keyword>
<gene>
    <name evidence="14" type="ORF">UCDDA912_g01745</name>
</gene>
<dbReference type="PANTHER" id="PTHR43147">
    <property type="entry name" value="PROTEIN TAS"/>
    <property type="match status" value="1"/>
</dbReference>
<reference evidence="14 15" key="2">
    <citation type="submission" date="2015-05" db="EMBL/GenBank/DDBJ databases">
        <authorList>
            <person name="Morales-Cruz A."/>
            <person name="Amrine K.C."/>
            <person name="Cantu D."/>
        </authorList>
    </citation>
    <scope>NUCLEOTIDE SEQUENCE [LARGE SCALE GENOMIC DNA]</scope>
    <source>
        <strain evidence="14">DA912</strain>
    </source>
</reference>
<accession>A0A0G2FW62</accession>
<keyword evidence="10" id="KW-0479">Metal-binding</keyword>
<feature type="disulfide bond" evidence="10">
    <location>
        <begin position="63"/>
        <end position="70"/>
    </location>
</feature>
<dbReference type="Pfam" id="PF20684">
    <property type="entry name" value="Fung_rhodopsin"/>
    <property type="match status" value="1"/>
</dbReference>
<protein>
    <submittedName>
        <fullName evidence="14">Putative aldo keto reductase</fullName>
    </submittedName>
</protein>
<proteinExistence type="inferred from homology"/>
<keyword evidence="11" id="KW-1133">Transmembrane helix</keyword>
<organism evidence="14 15">
    <name type="scientific">Diaporthe ampelina</name>
    <dbReference type="NCBI Taxonomy" id="1214573"/>
    <lineage>
        <taxon>Eukaryota</taxon>
        <taxon>Fungi</taxon>
        <taxon>Dikarya</taxon>
        <taxon>Ascomycota</taxon>
        <taxon>Pezizomycotina</taxon>
        <taxon>Sordariomycetes</taxon>
        <taxon>Sordariomycetidae</taxon>
        <taxon>Diaporthales</taxon>
        <taxon>Diaporthaceae</taxon>
        <taxon>Diaporthe</taxon>
    </lineage>
</organism>
<keyword evidence="5" id="KW-0325">Glycoprotein</keyword>
<feature type="transmembrane region" description="Helical" evidence="11">
    <location>
        <begin position="350"/>
        <end position="373"/>
    </location>
</feature>
<dbReference type="InterPro" id="IPR008427">
    <property type="entry name" value="Extracellular_membr_CFEM_dom"/>
</dbReference>
<evidence type="ECO:0000256" key="6">
    <source>
        <dbReference type="ARBA" id="ARBA00022729"/>
    </source>
</evidence>
<feature type="transmembrane region" description="Helical" evidence="11">
    <location>
        <begin position="230"/>
        <end position="256"/>
    </location>
</feature>
<feature type="chain" id="PRO_5002544629" evidence="12">
    <location>
        <begin position="27"/>
        <end position="1015"/>
    </location>
</feature>
<dbReference type="PANTHER" id="PTHR43147:SF2">
    <property type="entry name" value="NADP-DEPENDENT OXIDOREDUCTASE DOMAIN-CONTAINING PROTEIN"/>
    <property type="match status" value="1"/>
</dbReference>
<dbReference type="GO" id="GO:0005576">
    <property type="term" value="C:extracellular region"/>
    <property type="evidence" value="ECO:0007669"/>
    <property type="project" value="UniProtKB-SubCell"/>
</dbReference>
<keyword evidence="10" id="KW-0408">Iron</keyword>
<sequence>MHLLLQAVRFSASLAICAALLPSVLAEPLAASVGLTRSSAQLTTQLPQCSVSCFESAVNNSTCSTSDLSCICQNQSQLLKKSASCALTNCTISEELETKKVVKTACGEPVRNDGNRDRAIYWSLFAVTMVSFGCRMLARTDRFGGTMWWDDYFIVASSAVALAVTIGAEIMVIFGLGQETWMLNPTQITVVLILFYIAEFAYVIESSLTKVSIVCLYLRIFPKKGFRRMCFALLALIACFCIVFVVSLLCYCQPFSYVWTRWDGRMHGKCIDMTAQTWVCAVMNIVLDVFIFLLPIPQLLKLETNWKTKIGVILVFLLGLFVTICSIARLRFLSSWASSSNPTYDYSDLALWSLIELYAGVICACLPGMTSLFRRIKHQHTEKKKSSAANSMGGSRMFTGASSGLRSFAKNDAGIVKTTNISVSYGARSADSLSDEVELMDREMGTSATRKFTRGEVPESNMMDDVLISNLPPALLRSALRTLISQGAATQRPFVEHIRTQLLGSPPAFTDATVLFPPVNHGLVSQECLRYIASTRCIFSSKLAKEALPYLTHFVKCLREARARWATGDELDKVLDQVSGDIVQAVQALKESKPEATSAVFEELQGLLASFEAISSYCSSAGPQALGYPFTRAERQVRDVIGLLYPGAAASPPSSQAAKIISISATRRRADIETFQLGPHRVPRVFNGLWQLASPAWGSASAESQEAALAELVELGLNTADMADHYGDAELIYGDFRNRLPADMRDAVHAATKWCVFGPIGQPVTTQYVLQAVRERSRRLGGRVELLQFHWHDYSSKEYLDILVQLVRITQTHPELVSAIGLCNFDAQHTEEACKYLVEKTGAVGLVSNQVQFSLVDSRPLQSMSAVCEKFGIKLLTYGSLCGGFISPKWLGQLTPELYSETRQLTPSQRKYFDMVQTWGSWHEFQALLETLSSVAAKHGEKISLTNIASRWVLQQPAVGAIIVGNRLGVSSHAVENLNIFGFELDAHDMASIERAALGEDAKALLAPDLRTDFN</sequence>
<evidence type="ECO:0000259" key="13">
    <source>
        <dbReference type="PROSITE" id="PS52012"/>
    </source>
</evidence>
<dbReference type="Pfam" id="PF05730">
    <property type="entry name" value="CFEM"/>
    <property type="match status" value="1"/>
</dbReference>
<feature type="transmembrane region" description="Helical" evidence="11">
    <location>
        <begin position="150"/>
        <end position="176"/>
    </location>
</feature>
<dbReference type="AlphaFoldDB" id="A0A0G2FW62"/>
<evidence type="ECO:0000256" key="3">
    <source>
        <dbReference type="ARBA" id="ARBA00010031"/>
    </source>
</evidence>
<dbReference type="EMBL" id="LCUC01000059">
    <property type="protein sequence ID" value="KKY38427.1"/>
    <property type="molecule type" value="Genomic_DNA"/>
</dbReference>
<feature type="signal peptide" evidence="12">
    <location>
        <begin position="1"/>
        <end position="26"/>
    </location>
</feature>
<keyword evidence="9" id="KW-0449">Lipoprotein</keyword>
<evidence type="ECO:0000256" key="1">
    <source>
        <dbReference type="ARBA" id="ARBA00004589"/>
    </source>
</evidence>
<evidence type="ECO:0000256" key="7">
    <source>
        <dbReference type="ARBA" id="ARBA00023002"/>
    </source>
</evidence>
<evidence type="ECO:0000256" key="10">
    <source>
        <dbReference type="PROSITE-ProRule" id="PRU01356"/>
    </source>
</evidence>
<evidence type="ECO:0000256" key="8">
    <source>
        <dbReference type="ARBA" id="ARBA00023157"/>
    </source>
</evidence>
<dbReference type="InterPro" id="IPR023210">
    <property type="entry name" value="NADP_OxRdtase_dom"/>
</dbReference>
<evidence type="ECO:0000256" key="5">
    <source>
        <dbReference type="ARBA" id="ARBA00022622"/>
    </source>
</evidence>